<geneLocation type="plasmid" evidence="3">
    <name>II</name>
</geneLocation>
<dbReference type="Proteomes" id="UP000028181">
    <property type="component" value="Plasmid pHAMBI540a"/>
</dbReference>
<dbReference type="InterPro" id="IPR051783">
    <property type="entry name" value="NAD(P)-dependent_oxidoreduct"/>
</dbReference>
<dbReference type="HOGENOM" id="CLU_007383_12_3_5"/>
<dbReference type="InterPro" id="IPR036291">
    <property type="entry name" value="NAD(P)-bd_dom_sf"/>
</dbReference>
<dbReference type="RefSeq" id="WP_041364981.1">
    <property type="nucleotide sequence ID" value="NZ_HG938354.1"/>
</dbReference>
<gene>
    <name evidence="2" type="ORF">RG540_PA08160</name>
</gene>
<feature type="domain" description="NAD-dependent epimerase/dehydratase" evidence="1">
    <location>
        <begin position="3"/>
        <end position="209"/>
    </location>
</feature>
<dbReference type="PANTHER" id="PTHR48079:SF6">
    <property type="entry name" value="NAD(P)-BINDING DOMAIN-CONTAINING PROTEIN-RELATED"/>
    <property type="match status" value="1"/>
</dbReference>
<dbReference type="CDD" id="cd05262">
    <property type="entry name" value="SDR_a7"/>
    <property type="match status" value="1"/>
</dbReference>
<keyword evidence="3" id="KW-1185">Reference proteome</keyword>
<protein>
    <submittedName>
        <fullName evidence="2">Putative UDP-glucose 4-epimerase</fullName>
    </submittedName>
</protein>
<dbReference type="Pfam" id="PF01370">
    <property type="entry name" value="Epimerase"/>
    <property type="match status" value="1"/>
</dbReference>
<evidence type="ECO:0000259" key="1">
    <source>
        <dbReference type="Pfam" id="PF01370"/>
    </source>
</evidence>
<reference evidence="3" key="1">
    <citation type="journal article" date="2014" name="BMC Genomics">
        <title>Genome sequencing of two Neorhizobium galegae strains reveals a noeT gene responsible for the unusual acetylation of the nodulation factors.</title>
        <authorList>
            <person name="Osterman J."/>
            <person name="Marsh J."/>
            <person name="Laine P.K."/>
            <person name="Zeng Z."/>
            <person name="Alatalo E."/>
            <person name="Sullivan J.T."/>
            <person name="Young J.P."/>
            <person name="Thomas-Oates J."/>
            <person name="Paulin L."/>
            <person name="Lindstrom K."/>
        </authorList>
    </citation>
    <scope>NUCLEOTIDE SEQUENCE [LARGE SCALE GENOMIC DNA]</scope>
    <source>
        <strain evidence="3">HAMBI 540</strain>
    </source>
</reference>
<proteinExistence type="predicted"/>
<dbReference type="SUPFAM" id="SSF51735">
    <property type="entry name" value="NAD(P)-binding Rossmann-fold domains"/>
    <property type="match status" value="1"/>
</dbReference>
<dbReference type="InterPro" id="IPR001509">
    <property type="entry name" value="Epimerase_deHydtase"/>
</dbReference>
<dbReference type="EMBL" id="HG938354">
    <property type="protein sequence ID" value="CDN51492.1"/>
    <property type="molecule type" value="Genomic_DNA"/>
</dbReference>
<dbReference type="GeneID" id="24261373"/>
<evidence type="ECO:0000313" key="3">
    <source>
        <dbReference type="Proteomes" id="UP000028181"/>
    </source>
</evidence>
<dbReference type="GO" id="GO:0004029">
    <property type="term" value="F:aldehyde dehydrogenase (NAD+) activity"/>
    <property type="evidence" value="ECO:0007669"/>
    <property type="project" value="TreeGrafter"/>
</dbReference>
<dbReference type="OrthoDB" id="9787292at2"/>
<dbReference type="eggNOG" id="COG0451">
    <property type="taxonomic scope" value="Bacteria"/>
</dbReference>
<dbReference type="KEGG" id="ngg:RG540_PA08160"/>
<keyword evidence="2" id="KW-0614">Plasmid</keyword>
<sequence>MHVFVTGATGWVGSAVVEDLIGAGHTVSGLCRSSGKAATLSAIGATPVEGSLDDLGLLRATASTADAVIHTAFNHDDLSKFLENVEQDRRVIETLGEALVGSSRPLIVTSGLMGLPRGAREADLPNPAFPRKSEVAARSVAERGGRAATVRLAPSVHGIGDHGFVPTLIRFARQTGVSAYVDDGTNCWSGTHRRDAARVYRLALETGVTEAVYHAVAEESVPFRQIAEAIGAALGLPAESRPREHFGWFAHFAGSDMAASSVRTRALLGWQPREASLLSDLGRPEYYAG</sequence>
<dbReference type="GO" id="GO:0005737">
    <property type="term" value="C:cytoplasm"/>
    <property type="evidence" value="ECO:0007669"/>
    <property type="project" value="TreeGrafter"/>
</dbReference>
<dbReference type="PATRIC" id="fig|1028800.3.peg.5441"/>
<dbReference type="Gene3D" id="3.40.50.720">
    <property type="entry name" value="NAD(P)-binding Rossmann-like Domain"/>
    <property type="match status" value="1"/>
</dbReference>
<evidence type="ECO:0000313" key="2">
    <source>
        <dbReference type="EMBL" id="CDN51492.1"/>
    </source>
</evidence>
<dbReference type="PANTHER" id="PTHR48079">
    <property type="entry name" value="PROTEIN YEEZ"/>
    <property type="match status" value="1"/>
</dbReference>
<organism evidence="2 3">
    <name type="scientific">Neorhizobium galegae bv. orientalis str. HAMBI 540</name>
    <dbReference type="NCBI Taxonomy" id="1028800"/>
    <lineage>
        <taxon>Bacteria</taxon>
        <taxon>Pseudomonadati</taxon>
        <taxon>Pseudomonadota</taxon>
        <taxon>Alphaproteobacteria</taxon>
        <taxon>Hyphomicrobiales</taxon>
        <taxon>Rhizobiaceae</taxon>
        <taxon>Rhizobium/Agrobacterium group</taxon>
        <taxon>Neorhizobium</taxon>
    </lineage>
</organism>
<name>A0A068SZ52_NEOGA</name>
<dbReference type="AlphaFoldDB" id="A0A068SZ52"/>
<accession>A0A068SZ52</accession>